<keyword evidence="3" id="KW-0175">Coiled coil</keyword>
<name>E9FWB3_DAPPU</name>
<gene>
    <name evidence="7" type="ORF">DAPPUDRAFT_234314</name>
</gene>
<proteinExistence type="predicted"/>
<evidence type="ECO:0000256" key="5">
    <source>
        <dbReference type="SAM" id="SignalP"/>
    </source>
</evidence>
<accession>E9FWB3</accession>
<feature type="region of interest" description="Disordered" evidence="4">
    <location>
        <begin position="239"/>
        <end position="260"/>
    </location>
</feature>
<protein>
    <recommendedName>
        <fullName evidence="6">RRM domain-containing protein</fullName>
    </recommendedName>
</protein>
<dbReference type="KEGG" id="dpx:DAPPUDRAFT_234314"/>
<dbReference type="EMBL" id="GL732526">
    <property type="protein sequence ID" value="EFX87861.1"/>
    <property type="molecule type" value="Genomic_DNA"/>
</dbReference>
<feature type="domain" description="RRM" evidence="6">
    <location>
        <begin position="269"/>
        <end position="349"/>
    </location>
</feature>
<feature type="coiled-coil region" evidence="3">
    <location>
        <begin position="78"/>
        <end position="112"/>
    </location>
</feature>
<dbReference type="GO" id="GO:0005634">
    <property type="term" value="C:nucleus"/>
    <property type="evidence" value="ECO:0000318"/>
    <property type="project" value="GO_Central"/>
</dbReference>
<dbReference type="PhylomeDB" id="E9FWB3"/>
<keyword evidence="1 2" id="KW-0694">RNA-binding</keyword>
<dbReference type="InterPro" id="IPR051229">
    <property type="entry name" value="ALYREF_mRNA_export"/>
</dbReference>
<evidence type="ECO:0000313" key="8">
    <source>
        <dbReference type="Proteomes" id="UP000000305"/>
    </source>
</evidence>
<feature type="compositionally biased region" description="Polar residues" evidence="4">
    <location>
        <begin position="432"/>
        <end position="481"/>
    </location>
</feature>
<dbReference type="PANTHER" id="PTHR19965:SF82">
    <property type="entry name" value="THO COMPLEX SUBUNIT 4"/>
    <property type="match status" value="1"/>
</dbReference>
<dbReference type="PANTHER" id="PTHR19965">
    <property type="entry name" value="RNA AND EXPORT FACTOR BINDING PROTEIN"/>
    <property type="match status" value="1"/>
</dbReference>
<evidence type="ECO:0000259" key="6">
    <source>
        <dbReference type="PROSITE" id="PS50102"/>
    </source>
</evidence>
<dbReference type="CDD" id="cd00590">
    <property type="entry name" value="RRM_SF"/>
    <property type="match status" value="1"/>
</dbReference>
<reference evidence="7 8" key="1">
    <citation type="journal article" date="2011" name="Science">
        <title>The ecoresponsive genome of Daphnia pulex.</title>
        <authorList>
            <person name="Colbourne J.K."/>
            <person name="Pfrender M.E."/>
            <person name="Gilbert D."/>
            <person name="Thomas W.K."/>
            <person name="Tucker A."/>
            <person name="Oakley T.H."/>
            <person name="Tokishita S."/>
            <person name="Aerts A."/>
            <person name="Arnold G.J."/>
            <person name="Basu M.K."/>
            <person name="Bauer D.J."/>
            <person name="Caceres C.E."/>
            <person name="Carmel L."/>
            <person name="Casola C."/>
            <person name="Choi J.H."/>
            <person name="Detter J.C."/>
            <person name="Dong Q."/>
            <person name="Dusheyko S."/>
            <person name="Eads B.D."/>
            <person name="Frohlich T."/>
            <person name="Geiler-Samerotte K.A."/>
            <person name="Gerlach D."/>
            <person name="Hatcher P."/>
            <person name="Jogdeo S."/>
            <person name="Krijgsveld J."/>
            <person name="Kriventseva E.V."/>
            <person name="Kultz D."/>
            <person name="Laforsch C."/>
            <person name="Lindquist E."/>
            <person name="Lopez J."/>
            <person name="Manak J.R."/>
            <person name="Muller J."/>
            <person name="Pangilinan J."/>
            <person name="Patwardhan R.P."/>
            <person name="Pitluck S."/>
            <person name="Pritham E.J."/>
            <person name="Rechtsteiner A."/>
            <person name="Rho M."/>
            <person name="Rogozin I.B."/>
            <person name="Sakarya O."/>
            <person name="Salamov A."/>
            <person name="Schaack S."/>
            <person name="Shapiro H."/>
            <person name="Shiga Y."/>
            <person name="Skalitzky C."/>
            <person name="Smith Z."/>
            <person name="Souvorov A."/>
            <person name="Sung W."/>
            <person name="Tang Z."/>
            <person name="Tsuchiya D."/>
            <person name="Tu H."/>
            <person name="Vos H."/>
            <person name="Wang M."/>
            <person name="Wolf Y.I."/>
            <person name="Yamagata H."/>
            <person name="Yamada T."/>
            <person name="Ye Y."/>
            <person name="Shaw J.R."/>
            <person name="Andrews J."/>
            <person name="Crease T.J."/>
            <person name="Tang H."/>
            <person name="Lucas S.M."/>
            <person name="Robertson H.M."/>
            <person name="Bork P."/>
            <person name="Koonin E.V."/>
            <person name="Zdobnov E.M."/>
            <person name="Grigoriev I.V."/>
            <person name="Lynch M."/>
            <person name="Boore J.L."/>
        </authorList>
    </citation>
    <scope>NUCLEOTIDE SEQUENCE [LARGE SCALE GENOMIC DNA]</scope>
</reference>
<feature type="compositionally biased region" description="Low complexity" evidence="4">
    <location>
        <begin position="245"/>
        <end position="255"/>
    </location>
</feature>
<feature type="compositionally biased region" description="Polar residues" evidence="4">
    <location>
        <begin position="500"/>
        <end position="514"/>
    </location>
</feature>
<dbReference type="GO" id="GO:0003729">
    <property type="term" value="F:mRNA binding"/>
    <property type="evidence" value="ECO:0000318"/>
    <property type="project" value="GO_Central"/>
</dbReference>
<evidence type="ECO:0000256" key="1">
    <source>
        <dbReference type="ARBA" id="ARBA00022884"/>
    </source>
</evidence>
<feature type="signal peptide" evidence="5">
    <location>
        <begin position="1"/>
        <end position="20"/>
    </location>
</feature>
<evidence type="ECO:0000256" key="3">
    <source>
        <dbReference type="SAM" id="Coils"/>
    </source>
</evidence>
<evidence type="ECO:0000256" key="4">
    <source>
        <dbReference type="SAM" id="MobiDB-lite"/>
    </source>
</evidence>
<evidence type="ECO:0000313" key="7">
    <source>
        <dbReference type="EMBL" id="EFX87861.1"/>
    </source>
</evidence>
<dbReference type="PROSITE" id="PS50102">
    <property type="entry name" value="RRM"/>
    <property type="match status" value="1"/>
</dbReference>
<dbReference type="HOGENOM" id="CLU_031421_0_0_1"/>
<keyword evidence="8" id="KW-1185">Reference proteome</keyword>
<dbReference type="AlphaFoldDB" id="E9FWB3"/>
<keyword evidence="5" id="KW-0732">Signal</keyword>
<sequence>MHCILDWLLPYFLYWMGCFIDDCIESTTKSHQRAVVKSKSIIQPGTRKGNAFTTKPLTNNDNIHQENNRTLIRKLAENSNVAAENKILKAELAKLEFELALSNNKNRQFENEKDEWVSSQTAMETKILTLEQENLRLIEKESESSRVIEAKDRLLESISFLSSDNTAADSIDQVLENNLTGFEDKNTEVLRLLAESKMETSKPSVIQQASSDYGNPTAPINVSYKPNDEILVDELHHRTSDSMDDVASPPAASSSFTDTNEEDDDIEYQFLMLFNLPRSVRGEDIVRQFEVMVGAVENYTMFADRSGNYSGIIGLNFVYPPDARRAYKIFDGMFFEGHNQKVEVRYIVNGKRSYQKEEDSVPVTEFEADWIKAINASPPIDYATTVSEDLSTTSSQQNSCFPIAEPLPGKKRAFEDVVGRAIPPSVRKLLPSATSSNRSAAAEQPTNASEIKSVTNGRSLSVSRTYGRPVSSSRLGCSSSKIPVRVSNGPFAAETEPNETKNTSTDVSSESRPSVKTVLPPANVAASKIPVRVANSKQIVTSELQQSLADNKLKSRIPVRSTRSSAERQAFNKVVHLQKSDGSSCGLACNCRSSPSIGSRRGRNVVK</sequence>
<dbReference type="InterPro" id="IPR000504">
    <property type="entry name" value="RRM_dom"/>
</dbReference>
<feature type="chain" id="PRO_5003240395" description="RRM domain-containing protein" evidence="5">
    <location>
        <begin position="21"/>
        <end position="607"/>
    </location>
</feature>
<dbReference type="Proteomes" id="UP000000305">
    <property type="component" value="Unassembled WGS sequence"/>
</dbReference>
<evidence type="ECO:0000256" key="2">
    <source>
        <dbReference type="PROSITE-ProRule" id="PRU00176"/>
    </source>
</evidence>
<feature type="region of interest" description="Disordered" evidence="4">
    <location>
        <begin position="429"/>
        <end position="516"/>
    </location>
</feature>
<dbReference type="InterPro" id="IPR035979">
    <property type="entry name" value="RBD_domain_sf"/>
</dbReference>
<dbReference type="InParanoid" id="E9FWB3"/>
<organism evidence="7 8">
    <name type="scientific">Daphnia pulex</name>
    <name type="common">Water flea</name>
    <dbReference type="NCBI Taxonomy" id="6669"/>
    <lineage>
        <taxon>Eukaryota</taxon>
        <taxon>Metazoa</taxon>
        <taxon>Ecdysozoa</taxon>
        <taxon>Arthropoda</taxon>
        <taxon>Crustacea</taxon>
        <taxon>Branchiopoda</taxon>
        <taxon>Diplostraca</taxon>
        <taxon>Cladocera</taxon>
        <taxon>Anomopoda</taxon>
        <taxon>Daphniidae</taxon>
        <taxon>Daphnia</taxon>
    </lineage>
</organism>
<dbReference type="GO" id="GO:0006406">
    <property type="term" value="P:mRNA export from nucleus"/>
    <property type="evidence" value="ECO:0000318"/>
    <property type="project" value="GO_Central"/>
</dbReference>
<dbReference type="SUPFAM" id="SSF54928">
    <property type="entry name" value="RNA-binding domain, RBD"/>
    <property type="match status" value="1"/>
</dbReference>